<evidence type="ECO:0000256" key="2">
    <source>
        <dbReference type="ARBA" id="ARBA00023027"/>
    </source>
</evidence>
<gene>
    <name evidence="4" type="ORF">GCM10023321_44910</name>
</gene>
<dbReference type="InterPro" id="IPR002938">
    <property type="entry name" value="FAD-bd"/>
</dbReference>
<protein>
    <submittedName>
        <fullName evidence="4">FAD-dependent monooxygenase</fullName>
    </submittedName>
</protein>
<comment type="caution">
    <text evidence="4">The sequence shown here is derived from an EMBL/GenBank/DDBJ whole genome shotgun (WGS) entry which is preliminary data.</text>
</comment>
<feature type="domain" description="FAD-binding" evidence="3">
    <location>
        <begin position="3"/>
        <end position="327"/>
    </location>
</feature>
<evidence type="ECO:0000256" key="1">
    <source>
        <dbReference type="ARBA" id="ARBA00023002"/>
    </source>
</evidence>
<dbReference type="PANTHER" id="PTHR43476:SF4">
    <property type="entry name" value="BLR0106 PROTEIN"/>
    <property type="match status" value="1"/>
</dbReference>
<keyword evidence="4" id="KW-0503">Monooxygenase</keyword>
<keyword evidence="2" id="KW-0520">NAD</keyword>
<dbReference type="PANTHER" id="PTHR43476">
    <property type="entry name" value="3-(3-HYDROXY-PHENYL)PROPIONATE/3-HYDROXYCINNAMIC ACID HYDROXYLASE"/>
    <property type="match status" value="1"/>
</dbReference>
<dbReference type="RefSeq" id="WP_185066040.1">
    <property type="nucleotide sequence ID" value="NZ_BAABJP010000022.1"/>
</dbReference>
<keyword evidence="5" id="KW-1185">Reference proteome</keyword>
<sequence length="415" mass="46856">MRIVCIGGGPAGLYFAISMKRRDAGHEITVIERDPPGATYGWGVVYWDNLLDMMFTNDLESAKQVRAKSRLWQEQEIRHGQRTAYLAGYGYSTERATLLGILARRANALGIKVIHNRAVNSLVDPAGWAADRTLADADLVIGADGASSVVRGLYENSFGTRKETGDNRYIWLGTPKVFNRFTFAFERTALGWLWFHAYPSSARNSTCIVECTAQTWRAHGLDRRDSEDSVRELEKIFASHLDGAPLLDKSRGQAARWLRFTEISNEAWYHNNVALVGDAAHTTHFTIGSGTRLAMIDAVALAQSIYENPNPTDALRTYDARRRAALRNTQASARASQAWFENIDHYLEQDAVDFAYSMSSRQGEQPPWRYQKHLAHQITLARLTRRCYHSAQRWYGARRRGEVSTPPLSRRIRSG</sequence>
<dbReference type="PRINTS" id="PR00420">
    <property type="entry name" value="RNGMNOXGNASE"/>
</dbReference>
<evidence type="ECO:0000313" key="5">
    <source>
        <dbReference type="Proteomes" id="UP001428817"/>
    </source>
</evidence>
<keyword evidence="1" id="KW-0560">Oxidoreductase</keyword>
<organism evidence="4 5">
    <name type="scientific">Pseudonocardia eucalypti</name>
    <dbReference type="NCBI Taxonomy" id="648755"/>
    <lineage>
        <taxon>Bacteria</taxon>
        <taxon>Bacillati</taxon>
        <taxon>Actinomycetota</taxon>
        <taxon>Actinomycetes</taxon>
        <taxon>Pseudonocardiales</taxon>
        <taxon>Pseudonocardiaceae</taxon>
        <taxon>Pseudonocardia</taxon>
    </lineage>
</organism>
<dbReference type="SUPFAM" id="SSF51905">
    <property type="entry name" value="FAD/NAD(P)-binding domain"/>
    <property type="match status" value="1"/>
</dbReference>
<dbReference type="Gene3D" id="3.50.50.60">
    <property type="entry name" value="FAD/NAD(P)-binding domain"/>
    <property type="match status" value="1"/>
</dbReference>
<reference evidence="5" key="1">
    <citation type="journal article" date="2019" name="Int. J. Syst. Evol. Microbiol.">
        <title>The Global Catalogue of Microorganisms (GCM) 10K type strain sequencing project: providing services to taxonomists for standard genome sequencing and annotation.</title>
        <authorList>
            <consortium name="The Broad Institute Genomics Platform"/>
            <consortium name="The Broad Institute Genome Sequencing Center for Infectious Disease"/>
            <person name="Wu L."/>
            <person name="Ma J."/>
        </authorList>
    </citation>
    <scope>NUCLEOTIDE SEQUENCE [LARGE SCALE GENOMIC DNA]</scope>
    <source>
        <strain evidence="5">JCM 18303</strain>
    </source>
</reference>
<name>A0ABP9QFS5_9PSEU</name>
<dbReference type="GO" id="GO:0004497">
    <property type="term" value="F:monooxygenase activity"/>
    <property type="evidence" value="ECO:0007669"/>
    <property type="project" value="UniProtKB-KW"/>
</dbReference>
<accession>A0ABP9QFS5</accession>
<dbReference type="EMBL" id="BAABJP010000022">
    <property type="protein sequence ID" value="GAA5161145.1"/>
    <property type="molecule type" value="Genomic_DNA"/>
</dbReference>
<dbReference type="Gene3D" id="3.30.9.20">
    <property type="match status" value="1"/>
</dbReference>
<evidence type="ECO:0000313" key="4">
    <source>
        <dbReference type="EMBL" id="GAA5161145.1"/>
    </source>
</evidence>
<dbReference type="Proteomes" id="UP001428817">
    <property type="component" value="Unassembled WGS sequence"/>
</dbReference>
<dbReference type="InterPro" id="IPR050631">
    <property type="entry name" value="PheA/TfdB_FAD_monoxygenase"/>
</dbReference>
<proteinExistence type="predicted"/>
<dbReference type="Pfam" id="PF01494">
    <property type="entry name" value="FAD_binding_3"/>
    <property type="match status" value="1"/>
</dbReference>
<evidence type="ECO:0000259" key="3">
    <source>
        <dbReference type="Pfam" id="PF01494"/>
    </source>
</evidence>
<dbReference type="InterPro" id="IPR036188">
    <property type="entry name" value="FAD/NAD-bd_sf"/>
</dbReference>